<evidence type="ECO:0000313" key="2">
    <source>
        <dbReference type="EMBL" id="SVA46950.1"/>
    </source>
</evidence>
<name>A0A381W340_9ZZZZ</name>
<sequence>MAQQANAELIEAEGLAVEIFATTEQLSNPASIDVDHRGRVWVGEAVNYRKKDRKEGDRILILEDSDGDGR</sequence>
<dbReference type="Pfam" id="PF23500">
    <property type="entry name" value="DUF7133"/>
    <property type="match status" value="1"/>
</dbReference>
<feature type="non-terminal residue" evidence="2">
    <location>
        <position position="70"/>
    </location>
</feature>
<organism evidence="2">
    <name type="scientific">marine metagenome</name>
    <dbReference type="NCBI Taxonomy" id="408172"/>
    <lineage>
        <taxon>unclassified sequences</taxon>
        <taxon>metagenomes</taxon>
        <taxon>ecological metagenomes</taxon>
    </lineage>
</organism>
<dbReference type="EMBL" id="UINC01010564">
    <property type="protein sequence ID" value="SVA46950.1"/>
    <property type="molecule type" value="Genomic_DNA"/>
</dbReference>
<dbReference type="InterPro" id="IPR055557">
    <property type="entry name" value="DUF7133"/>
</dbReference>
<protein>
    <recommendedName>
        <fullName evidence="1">DUF7133 domain-containing protein</fullName>
    </recommendedName>
</protein>
<gene>
    <name evidence="2" type="ORF">METZ01_LOCUS99804</name>
</gene>
<reference evidence="2" key="1">
    <citation type="submission" date="2018-05" db="EMBL/GenBank/DDBJ databases">
        <authorList>
            <person name="Lanie J.A."/>
            <person name="Ng W.-L."/>
            <person name="Kazmierczak K.M."/>
            <person name="Andrzejewski T.M."/>
            <person name="Davidsen T.M."/>
            <person name="Wayne K.J."/>
            <person name="Tettelin H."/>
            <person name="Glass J.I."/>
            <person name="Rusch D."/>
            <person name="Podicherti R."/>
            <person name="Tsui H.-C.T."/>
            <person name="Winkler M.E."/>
        </authorList>
    </citation>
    <scope>NUCLEOTIDE SEQUENCE</scope>
</reference>
<accession>A0A381W340</accession>
<feature type="domain" description="DUF7133" evidence="1">
    <location>
        <begin position="8"/>
        <end position="70"/>
    </location>
</feature>
<proteinExistence type="predicted"/>
<evidence type="ECO:0000259" key="1">
    <source>
        <dbReference type="Pfam" id="PF23500"/>
    </source>
</evidence>
<dbReference type="AlphaFoldDB" id="A0A381W340"/>